<organism evidence="2 3">
    <name type="scientific">Candolleomyces aberdarensis</name>
    <dbReference type="NCBI Taxonomy" id="2316362"/>
    <lineage>
        <taxon>Eukaryota</taxon>
        <taxon>Fungi</taxon>
        <taxon>Dikarya</taxon>
        <taxon>Basidiomycota</taxon>
        <taxon>Agaricomycotina</taxon>
        <taxon>Agaricomycetes</taxon>
        <taxon>Agaricomycetidae</taxon>
        <taxon>Agaricales</taxon>
        <taxon>Agaricineae</taxon>
        <taxon>Psathyrellaceae</taxon>
        <taxon>Candolleomyces</taxon>
    </lineage>
</organism>
<sequence>MSAEATRSPTTFTRPEDRVPPGYQYAPHPNASSPTDMRVATDHPGLLSRPDQSPLYRREPTYDQGYYAKSSFPRQLDINTFQSPEAVPRNISLQPLNGLEGQLSANWARLLKGHGVPMIAHEIRIAVDGTGHYLSFINVDALEKQLWHEQYRARIHPGFIWACLAMARLMRSSSVEDGQAGLQMALNLFQEAKRALDIAWADPTYAYAALIIALFESSAHPNYTHGRALSALIELDDYIHQLRLTMIDARDPDACRFQQGVPVVYYPEGRDHLAAGNKCPCFVPSPVDPYHTRSYIPPWDASWSPEQVRDEEIRRLCWSALSLISGFLAQAATDNRSMPKFHLSDPGSYSQYQLLFPGEIIDRLQPAYAARDGLTPKESVWALYCRSMLLWNYCNRFRYVSANDEDHVSEDISEAWAEAQAIEESLDAHNCSLDTALIYTTREHIHNIRMIVTQALRRLQGYDHGFKLTPGPIFKRKHAEDWIYYQDQLVRRAAATASNLQSPESIQLTQRPWRVQWFIHQLSTCLQLWENERTLEEALHLGRRLLQVIDTMNYLWDCPTNEAQASELRARLTEACRLMGVELPFPRNLSAPAKFE</sequence>
<evidence type="ECO:0000256" key="1">
    <source>
        <dbReference type="SAM" id="MobiDB-lite"/>
    </source>
</evidence>
<evidence type="ECO:0000313" key="2">
    <source>
        <dbReference type="EMBL" id="RXW15664.1"/>
    </source>
</evidence>
<comment type="caution">
    <text evidence="2">The sequence shown here is derived from an EMBL/GenBank/DDBJ whole genome shotgun (WGS) entry which is preliminary data.</text>
</comment>
<feature type="region of interest" description="Disordered" evidence="1">
    <location>
        <begin position="1"/>
        <end position="58"/>
    </location>
</feature>
<accession>A0A4Q2DAV0</accession>
<keyword evidence="3" id="KW-1185">Reference proteome</keyword>
<reference evidence="2 3" key="1">
    <citation type="submission" date="2019-01" db="EMBL/GenBank/DDBJ databases">
        <title>Draft genome sequence of Psathyrella aberdarensis IHI B618.</title>
        <authorList>
            <person name="Buettner E."/>
            <person name="Kellner H."/>
        </authorList>
    </citation>
    <scope>NUCLEOTIDE SEQUENCE [LARGE SCALE GENOMIC DNA]</scope>
    <source>
        <strain evidence="2 3">IHI B618</strain>
    </source>
</reference>
<dbReference type="OrthoDB" id="10261408at2759"/>
<evidence type="ECO:0000313" key="3">
    <source>
        <dbReference type="Proteomes" id="UP000290288"/>
    </source>
</evidence>
<dbReference type="Proteomes" id="UP000290288">
    <property type="component" value="Unassembled WGS sequence"/>
</dbReference>
<feature type="compositionally biased region" description="Polar residues" evidence="1">
    <location>
        <begin position="1"/>
        <end position="13"/>
    </location>
</feature>
<dbReference type="STRING" id="2316362.A0A4Q2DAV0"/>
<dbReference type="AlphaFoldDB" id="A0A4Q2DAV0"/>
<gene>
    <name evidence="2" type="ORF">EST38_g10193</name>
</gene>
<name>A0A4Q2DAV0_9AGAR</name>
<proteinExistence type="predicted"/>
<dbReference type="EMBL" id="SDEE01000526">
    <property type="protein sequence ID" value="RXW15664.1"/>
    <property type="molecule type" value="Genomic_DNA"/>
</dbReference>
<protein>
    <submittedName>
        <fullName evidence="2">Uncharacterized protein</fullName>
    </submittedName>
</protein>